<reference evidence="1 2" key="1">
    <citation type="journal article" date="2012" name="Genome Biol.">
        <title>Sequencing three crocodilian genomes to illuminate the evolution of archosaurs and amniotes.</title>
        <authorList>
            <person name="St John J.A."/>
            <person name="Braun E.L."/>
            <person name="Isberg S.R."/>
            <person name="Miles L.G."/>
            <person name="Chong A.Y."/>
            <person name="Gongora J."/>
            <person name="Dalzell P."/>
            <person name="Moran C."/>
            <person name="Bed'hom B."/>
            <person name="Abzhanov A."/>
            <person name="Burgess S.C."/>
            <person name="Cooksey A.M."/>
            <person name="Castoe T.A."/>
            <person name="Crawford N.G."/>
            <person name="Densmore L.D."/>
            <person name="Drew J.C."/>
            <person name="Edwards S.V."/>
            <person name="Faircloth B.C."/>
            <person name="Fujita M.K."/>
            <person name="Greenwold M.J."/>
            <person name="Hoffmann F.G."/>
            <person name="Howard J.M."/>
            <person name="Iguchi T."/>
            <person name="Janes D.E."/>
            <person name="Khan S.Y."/>
            <person name="Kohno S."/>
            <person name="de Koning A.J."/>
            <person name="Lance S.L."/>
            <person name="McCarthy F.M."/>
            <person name="McCormack J.E."/>
            <person name="Merchant M.E."/>
            <person name="Peterson D.G."/>
            <person name="Pollock D.D."/>
            <person name="Pourmand N."/>
            <person name="Raney B.J."/>
            <person name="Roessler K.A."/>
            <person name="Sanford J.R."/>
            <person name="Sawyer R.H."/>
            <person name="Schmidt C.J."/>
            <person name="Triplett E.W."/>
            <person name="Tuberville T.D."/>
            <person name="Venegas-Anaya M."/>
            <person name="Howard J.T."/>
            <person name="Jarvis E.D."/>
            <person name="Guillette L.J.Jr."/>
            <person name="Glenn T.C."/>
            <person name="Green R.E."/>
            <person name="Ray D.A."/>
        </authorList>
    </citation>
    <scope>NUCLEOTIDE SEQUENCE [LARGE SCALE GENOMIC DNA]</scope>
    <source>
        <strain evidence="1">KSC_2009_1</strain>
    </source>
</reference>
<evidence type="ECO:0000313" key="2">
    <source>
        <dbReference type="Proteomes" id="UP000050525"/>
    </source>
</evidence>
<proteinExistence type="predicted"/>
<dbReference type="Proteomes" id="UP000050525">
    <property type="component" value="Unassembled WGS sequence"/>
</dbReference>
<accession>A0A151P3B6</accession>
<gene>
    <name evidence="1" type="ORF">Y1Q_0013584</name>
</gene>
<sequence length="89" mass="9875">MWKAYSAVICCDFQLGCVLDLFTVPVLSLHEEDHVPMHAVCQRKLVTVLQVVLSGGSAPRESVKQESINRGATCEMSTNHVPSNPELWH</sequence>
<dbReference type="EMBL" id="AKHW03001146">
    <property type="protein sequence ID" value="KYO43554.1"/>
    <property type="molecule type" value="Genomic_DNA"/>
</dbReference>
<evidence type="ECO:0000313" key="1">
    <source>
        <dbReference type="EMBL" id="KYO43554.1"/>
    </source>
</evidence>
<dbReference type="AlphaFoldDB" id="A0A151P3B6"/>
<keyword evidence="2" id="KW-1185">Reference proteome</keyword>
<comment type="caution">
    <text evidence="1">The sequence shown here is derived from an EMBL/GenBank/DDBJ whole genome shotgun (WGS) entry which is preliminary data.</text>
</comment>
<name>A0A151P3B6_ALLMI</name>
<protein>
    <submittedName>
        <fullName evidence="1">Uncharacterized protein</fullName>
    </submittedName>
</protein>
<organism evidence="1 2">
    <name type="scientific">Alligator mississippiensis</name>
    <name type="common">American alligator</name>
    <dbReference type="NCBI Taxonomy" id="8496"/>
    <lineage>
        <taxon>Eukaryota</taxon>
        <taxon>Metazoa</taxon>
        <taxon>Chordata</taxon>
        <taxon>Craniata</taxon>
        <taxon>Vertebrata</taxon>
        <taxon>Euteleostomi</taxon>
        <taxon>Archelosauria</taxon>
        <taxon>Archosauria</taxon>
        <taxon>Crocodylia</taxon>
        <taxon>Alligatoridae</taxon>
        <taxon>Alligatorinae</taxon>
        <taxon>Alligator</taxon>
    </lineage>
</organism>